<proteinExistence type="predicted"/>
<keyword evidence="1" id="KW-0175">Coiled coil</keyword>
<evidence type="ECO:0000313" key="3">
    <source>
        <dbReference type="EMBL" id="CAG2208087.1"/>
    </source>
</evidence>
<evidence type="ECO:0000256" key="2">
    <source>
        <dbReference type="SAM" id="MobiDB-lite"/>
    </source>
</evidence>
<dbReference type="SUPFAM" id="SSF52266">
    <property type="entry name" value="SGNH hydrolase"/>
    <property type="match status" value="1"/>
</dbReference>
<feature type="region of interest" description="Disordered" evidence="2">
    <location>
        <begin position="215"/>
        <end position="236"/>
    </location>
</feature>
<evidence type="ECO:0000313" key="4">
    <source>
        <dbReference type="Proteomes" id="UP000683360"/>
    </source>
</evidence>
<keyword evidence="4" id="KW-1185">Reference proteome</keyword>
<feature type="compositionally biased region" description="Low complexity" evidence="2">
    <location>
        <begin position="221"/>
        <end position="236"/>
    </location>
</feature>
<dbReference type="InterPro" id="IPR036514">
    <property type="entry name" value="SGNH_hydro_sf"/>
</dbReference>
<feature type="region of interest" description="Disordered" evidence="2">
    <location>
        <begin position="422"/>
        <end position="442"/>
    </location>
</feature>
<sequence>MADNEITIESVIKTIEKSNDLNLDSIFSEYPPECIPTKLKTPAGDKAKRAKYESIDINLYEDKANMVAFRVKVDRILLWIKTLHVWYYDHLGNSAEHDIRWFDDPADWNKNAGGNKAICIEILAKHPHDTDNPLLYKVTFFISTGVIQIQGNAKDKFVKRDFPILIALIKKIKEFNGEQVIQHNTPTSSPVKEANEEDTLGKLDDDQTCEKQLFENKGDVNNNNESKSSNQSNEWSVTQFRPEKMLERMENFFVLALDKICTKQSELFSAKMKTMEDSYINHIKENDNKLAKVLESVSKIQSAKSDSTNACDQKIFNKLNTLEHENSDLKMSLQQVKHTTELDKFQLQSKLDQQTSQSELQKVNHNKSQKQLEFEINKLETTIHEKDDKLKTLVSSCNELKSKLEEKDDELYSLKQHSCRDDGAAQFQDVPPRTRRSAQNNTDKPHVILIGTSNTERIDVSKLSSKFTMEKRIAYTLPDTEVSLREIEHAPDIIVFHSLTNELREKSAEICVNKMKEIVSLADELYPSSKVIISTPTPRADNESFNMKGQLISVLLKQEYFDTEEVYLCDHSNLAKKGRAVPRFLCEDDKYHLSDRRCKCVRSKYSRYS</sequence>
<dbReference type="AlphaFoldDB" id="A0A8S3RP86"/>
<dbReference type="Gene3D" id="3.40.50.1110">
    <property type="entry name" value="SGNH hydrolase"/>
    <property type="match status" value="1"/>
</dbReference>
<protein>
    <submittedName>
        <fullName evidence="3">Uncharacterized protein</fullName>
    </submittedName>
</protein>
<organism evidence="3 4">
    <name type="scientific">Mytilus edulis</name>
    <name type="common">Blue mussel</name>
    <dbReference type="NCBI Taxonomy" id="6550"/>
    <lineage>
        <taxon>Eukaryota</taxon>
        <taxon>Metazoa</taxon>
        <taxon>Spiralia</taxon>
        <taxon>Lophotrochozoa</taxon>
        <taxon>Mollusca</taxon>
        <taxon>Bivalvia</taxon>
        <taxon>Autobranchia</taxon>
        <taxon>Pteriomorphia</taxon>
        <taxon>Mytilida</taxon>
        <taxon>Mytiloidea</taxon>
        <taxon>Mytilidae</taxon>
        <taxon>Mytilinae</taxon>
        <taxon>Mytilus</taxon>
    </lineage>
</organism>
<comment type="caution">
    <text evidence="3">The sequence shown here is derived from an EMBL/GenBank/DDBJ whole genome shotgun (WGS) entry which is preliminary data.</text>
</comment>
<reference evidence="3" key="1">
    <citation type="submission" date="2021-03" db="EMBL/GenBank/DDBJ databases">
        <authorList>
            <person name="Bekaert M."/>
        </authorList>
    </citation>
    <scope>NUCLEOTIDE SEQUENCE</scope>
</reference>
<dbReference type="Proteomes" id="UP000683360">
    <property type="component" value="Unassembled WGS sequence"/>
</dbReference>
<name>A0A8S3RP86_MYTED</name>
<dbReference type="OrthoDB" id="5982747at2759"/>
<dbReference type="EMBL" id="CAJPWZ010001102">
    <property type="protein sequence ID" value="CAG2208087.1"/>
    <property type="molecule type" value="Genomic_DNA"/>
</dbReference>
<gene>
    <name evidence="3" type="ORF">MEDL_22316</name>
</gene>
<accession>A0A8S3RP86</accession>
<evidence type="ECO:0000256" key="1">
    <source>
        <dbReference type="SAM" id="Coils"/>
    </source>
</evidence>
<feature type="coiled-coil region" evidence="1">
    <location>
        <begin position="369"/>
        <end position="417"/>
    </location>
</feature>